<dbReference type="AlphaFoldDB" id="A0A841C8P1"/>
<evidence type="ECO:0000313" key="1">
    <source>
        <dbReference type="EMBL" id="MBB5887590.1"/>
    </source>
</evidence>
<comment type="caution">
    <text evidence="1">The sequence shown here is derived from an EMBL/GenBank/DDBJ whole genome shotgun (WGS) entry which is preliminary data.</text>
</comment>
<organism evidence="1 2">
    <name type="scientific">Lactovum miscens</name>
    <dbReference type="NCBI Taxonomy" id="190387"/>
    <lineage>
        <taxon>Bacteria</taxon>
        <taxon>Bacillati</taxon>
        <taxon>Bacillota</taxon>
        <taxon>Bacilli</taxon>
        <taxon>Lactobacillales</taxon>
        <taxon>Streptococcaceae</taxon>
        <taxon>Lactovum</taxon>
    </lineage>
</organism>
<accession>A0A841C8P1</accession>
<dbReference type="EMBL" id="JACHHV010000005">
    <property type="protein sequence ID" value="MBB5887590.1"/>
    <property type="molecule type" value="Genomic_DNA"/>
</dbReference>
<dbReference type="RefSeq" id="WP_183538925.1">
    <property type="nucleotide sequence ID" value="NZ_JACHHV010000005.1"/>
</dbReference>
<dbReference type="SUPFAM" id="SSF57783">
    <property type="entry name" value="Zinc beta-ribbon"/>
    <property type="match status" value="1"/>
</dbReference>
<dbReference type="Proteomes" id="UP000562464">
    <property type="component" value="Unassembled WGS sequence"/>
</dbReference>
<sequence length="403" mass="45664">MQYTRPPQRSLRSHADRQKLLDEAISKNILEVAEKLGMDVVHKSGTYYWSEHDSLKFNVEKNYFYWNSRRIGGGPIQLVELIKECERKEALKFLTGIDVSRYTGRSQTERKDFHYFLTDHKTFDLARNYLKQERGLSDETIDFFHSQGLITQSSFKDTATGKTEPVVVFKAFDNKGKLQGITVQGIWRNETHGKREHLKRTLGNGFYGMTVRVGNPPKPSEISSERPLVIAGAESPIDLMSYYELFKEKIGDAVLTSMNGLRKGNISTLLANELQTKSPENMKDKVLDTIEESIQPTQSIKIILAVDNDEIKTDAKTGVITQAGKDFVDDFNITKIPVVSHIPKLLEGQVKADWNETLKVVKSPKKAPKNAFEKRLDKLPTSSLKASQNVNQTLKNKSNIKLG</sequence>
<proteinExistence type="predicted"/>
<gene>
    <name evidence="1" type="ORF">HNQ37_000462</name>
</gene>
<name>A0A841C8P1_9LACT</name>
<evidence type="ECO:0000313" key="2">
    <source>
        <dbReference type="Proteomes" id="UP000562464"/>
    </source>
</evidence>
<reference evidence="1 2" key="1">
    <citation type="submission" date="2020-08" db="EMBL/GenBank/DDBJ databases">
        <title>Genomic Encyclopedia of Type Strains, Phase IV (KMG-IV): sequencing the most valuable type-strain genomes for metagenomic binning, comparative biology and taxonomic classification.</title>
        <authorList>
            <person name="Goeker M."/>
        </authorList>
    </citation>
    <scope>NUCLEOTIDE SEQUENCE [LARGE SCALE GENOMIC DNA]</scope>
    <source>
        <strain evidence="1 2">DSM 14925</strain>
    </source>
</reference>
<evidence type="ECO:0008006" key="3">
    <source>
        <dbReference type="Google" id="ProtNLM"/>
    </source>
</evidence>
<keyword evidence="2" id="KW-1185">Reference proteome</keyword>
<protein>
    <recommendedName>
        <fullName evidence="3">DUF3991 domain-containing protein</fullName>
    </recommendedName>
</protein>